<reference evidence="4 5" key="1">
    <citation type="submission" date="2018-06" db="EMBL/GenBank/DDBJ databases">
        <title>Genomic Encyclopedia of Type Strains, Phase IV (KMG-IV): sequencing the most valuable type-strain genomes for metagenomic binning, comparative biology and taxonomic classification.</title>
        <authorList>
            <person name="Goeker M."/>
        </authorList>
    </citation>
    <scope>NUCLEOTIDE SEQUENCE [LARGE SCALE GENOMIC DNA]</scope>
    <source>
        <strain evidence="4 5">DSM 18048</strain>
    </source>
</reference>
<gene>
    <name evidence="4" type="ORF">DES52_10962</name>
</gene>
<keyword evidence="1" id="KW-0175">Coiled coil</keyword>
<accession>A0A318S9X9</accession>
<keyword evidence="2" id="KW-0472">Membrane</keyword>
<dbReference type="Proteomes" id="UP000248326">
    <property type="component" value="Unassembled WGS sequence"/>
</dbReference>
<evidence type="ECO:0000259" key="3">
    <source>
        <dbReference type="Pfam" id="PF18595"/>
    </source>
</evidence>
<organism evidence="4 5">
    <name type="scientific">Deinococcus yavapaiensis KR-236</name>
    <dbReference type="NCBI Taxonomy" id="694435"/>
    <lineage>
        <taxon>Bacteria</taxon>
        <taxon>Thermotogati</taxon>
        <taxon>Deinococcota</taxon>
        <taxon>Deinococci</taxon>
        <taxon>Deinococcales</taxon>
        <taxon>Deinococcaceae</taxon>
        <taxon>Deinococcus</taxon>
    </lineage>
</organism>
<sequence length="186" mass="20233">MTHPTRLDALDSLERDVQEAFALIQEAASQVRQLAEVRAKFTGLAESYDEMKRVTTQATGALSDAQAVLDHARGDLQRLQLGVEQEIDAVKFAQREGQARVEQTLTEAQQAWQRAQDALTARLAQQFDAHRANVQTEVGTLTSELKARSQALDNLNAQLAEAKRLSTIALAGGVIGAILGLLGLLF</sequence>
<evidence type="ECO:0000313" key="4">
    <source>
        <dbReference type="EMBL" id="PYE53290.1"/>
    </source>
</evidence>
<evidence type="ECO:0000313" key="5">
    <source>
        <dbReference type="Proteomes" id="UP000248326"/>
    </source>
</evidence>
<evidence type="ECO:0000256" key="1">
    <source>
        <dbReference type="ARBA" id="ARBA00023054"/>
    </source>
</evidence>
<name>A0A318S9X9_9DEIO</name>
<comment type="caution">
    <text evidence="4">The sequence shown here is derived from an EMBL/GenBank/DDBJ whole genome shotgun (WGS) entry which is preliminary data.</text>
</comment>
<dbReference type="RefSeq" id="WP_110887098.1">
    <property type="nucleotide sequence ID" value="NZ_QJSX01000009.1"/>
</dbReference>
<evidence type="ECO:0000256" key="2">
    <source>
        <dbReference type="SAM" id="Phobius"/>
    </source>
</evidence>
<feature type="domain" description="Nuf2 DHR10-like" evidence="3">
    <location>
        <begin position="5"/>
        <end position="89"/>
    </location>
</feature>
<dbReference type="EMBL" id="QJSX01000009">
    <property type="protein sequence ID" value="PYE53290.1"/>
    <property type="molecule type" value="Genomic_DNA"/>
</dbReference>
<keyword evidence="2" id="KW-1133">Transmembrane helix</keyword>
<dbReference type="AlphaFoldDB" id="A0A318S9X9"/>
<keyword evidence="5" id="KW-1185">Reference proteome</keyword>
<dbReference type="InterPro" id="IPR041112">
    <property type="entry name" value="Nuf2_DHR10-like"/>
</dbReference>
<protein>
    <recommendedName>
        <fullName evidence="3">Nuf2 DHR10-like domain-containing protein</fullName>
    </recommendedName>
</protein>
<keyword evidence="2" id="KW-0812">Transmembrane</keyword>
<dbReference type="Pfam" id="PF18595">
    <property type="entry name" value="Nuf2_DHR10-like"/>
    <property type="match status" value="1"/>
</dbReference>
<feature type="transmembrane region" description="Helical" evidence="2">
    <location>
        <begin position="165"/>
        <end position="185"/>
    </location>
</feature>
<proteinExistence type="predicted"/>